<gene>
    <name evidence="1" type="ORF">FIBSPDRAFT_149260</name>
</gene>
<protein>
    <submittedName>
        <fullName evidence="1">Uncharacterized protein</fullName>
    </submittedName>
</protein>
<proteinExistence type="predicted"/>
<accession>A0A166BQQ7</accession>
<organism evidence="1 2">
    <name type="scientific">Athelia psychrophila</name>
    <dbReference type="NCBI Taxonomy" id="1759441"/>
    <lineage>
        <taxon>Eukaryota</taxon>
        <taxon>Fungi</taxon>
        <taxon>Dikarya</taxon>
        <taxon>Basidiomycota</taxon>
        <taxon>Agaricomycotina</taxon>
        <taxon>Agaricomycetes</taxon>
        <taxon>Agaricomycetidae</taxon>
        <taxon>Atheliales</taxon>
        <taxon>Atheliaceae</taxon>
        <taxon>Athelia</taxon>
    </lineage>
</organism>
<dbReference type="AlphaFoldDB" id="A0A166BQQ7"/>
<reference evidence="1 2" key="1">
    <citation type="journal article" date="2016" name="Mol. Biol. Evol.">
        <title>Comparative Genomics of Early-Diverging Mushroom-Forming Fungi Provides Insights into the Origins of Lignocellulose Decay Capabilities.</title>
        <authorList>
            <person name="Nagy L.G."/>
            <person name="Riley R."/>
            <person name="Tritt A."/>
            <person name="Adam C."/>
            <person name="Daum C."/>
            <person name="Floudas D."/>
            <person name="Sun H."/>
            <person name="Yadav J.S."/>
            <person name="Pangilinan J."/>
            <person name="Larsson K.H."/>
            <person name="Matsuura K."/>
            <person name="Barry K."/>
            <person name="Labutti K."/>
            <person name="Kuo R."/>
            <person name="Ohm R.A."/>
            <person name="Bhattacharya S.S."/>
            <person name="Shirouzu T."/>
            <person name="Yoshinaga Y."/>
            <person name="Martin F.M."/>
            <person name="Grigoriev I.V."/>
            <person name="Hibbett D.S."/>
        </authorList>
    </citation>
    <scope>NUCLEOTIDE SEQUENCE [LARGE SCALE GENOMIC DNA]</scope>
    <source>
        <strain evidence="1 2">CBS 109695</strain>
    </source>
</reference>
<dbReference type="EMBL" id="KV417641">
    <property type="protein sequence ID" value="KZP12888.1"/>
    <property type="molecule type" value="Genomic_DNA"/>
</dbReference>
<keyword evidence="2" id="KW-1185">Reference proteome</keyword>
<evidence type="ECO:0000313" key="2">
    <source>
        <dbReference type="Proteomes" id="UP000076532"/>
    </source>
</evidence>
<name>A0A166BQQ7_9AGAM</name>
<evidence type="ECO:0000313" key="1">
    <source>
        <dbReference type="EMBL" id="KZP12888.1"/>
    </source>
</evidence>
<sequence length="171" mass="19524">MSDSRAIRDARQGSVLARLINRAKMNDTWGDSNEPVEHWFRSLQFALGEILEGLAPTQTGGPPREYAFSECASVLYRIRMVLPTHPDYQVFIADPLVRTEVDTVRWFYCPSNATLHRSCILRFTTLRHHSQSPIAVHPQYSTIYFAIDHVFHSDRLPKSSLLVSKSSSESF</sequence>
<dbReference type="Proteomes" id="UP000076532">
    <property type="component" value="Unassembled WGS sequence"/>
</dbReference>